<gene>
    <name evidence="4" type="ORF">CJD36_022515</name>
</gene>
<organism evidence="4 5">
    <name type="scientific">Flavipsychrobacter stenotrophus</name>
    <dbReference type="NCBI Taxonomy" id="2077091"/>
    <lineage>
        <taxon>Bacteria</taxon>
        <taxon>Pseudomonadati</taxon>
        <taxon>Bacteroidota</taxon>
        <taxon>Chitinophagia</taxon>
        <taxon>Chitinophagales</taxon>
        <taxon>Chitinophagaceae</taxon>
        <taxon>Flavipsychrobacter</taxon>
    </lineage>
</organism>
<feature type="chain" id="PRO_5015735994" evidence="1">
    <location>
        <begin position="22"/>
        <end position="749"/>
    </location>
</feature>
<dbReference type="NCBIfam" id="TIGR04183">
    <property type="entry name" value="Por_Secre_tail"/>
    <property type="match status" value="1"/>
</dbReference>
<dbReference type="EMBL" id="PPSL01000013">
    <property type="protein sequence ID" value="PQJ08775.1"/>
    <property type="molecule type" value="Genomic_DNA"/>
</dbReference>
<keyword evidence="1" id="KW-0732">Signal</keyword>
<dbReference type="Gene3D" id="2.120.10.30">
    <property type="entry name" value="TolB, C-terminal domain"/>
    <property type="match status" value="2"/>
</dbReference>
<sequence>MRSVLRLTALIALMLPLFTKGQVIVNVAGNLNEYYSGDGGPATTASLANPYGISVSKQGNVYIADHNNFVVRKVGTDGIITTVAGNHTYGYSGNGGPATAAQLMFPWDVAVDDSENLYIADMANQVVRKVSHTGIISTFAGNHTYSFSGDGGPATAAGLANPQCVAVDRYGNVYISDGGNNRIRKVDTAGTITTVTGNGTPGLSGDGGPASLAMISHAAGMAFDTAGNLYFSDKVNYKVRKISTAGIISTVAGIGTEGFSGDGGPATAAQFRGPEGLAVDKSGTIYAADGENDLIRKIDPLGVITTICGHPLITGYSGNYVLALGAVINYPIGMSMDTAGTLYFANIGSNLVQKIIMNCAPASIMGTDTLCIGASVTFTDSIAGGSWSLSSVTTATITASGVVTGVAQGGNNIIYTTNNICGVQSRLQYIYIEAPAQPITGADSLCTGSTALFANGSFGGMWTCTNAHTTITAGGLATGISTGTDTISYLLTNSCGVSSAVKGLEIIPPVHLSPIVGRDSICTFVMIVYTDSIMGGVWTNNNSLGSILGGHLTGFNAGIDTLKYTVTYTAPLACVVQVKKAVVISSAPPSTFTISGVDSICPGDSAVLSVPGGGMWYVQNGNATVSSSGITTGVSPGVDVITYTLTNGCGSVSKVKTIRVRTEESCAHGVSVASLTNEDINIYPNPAVSMLYISSPNKINHIAITDVPGKYFLDRDYNTGSIALDVSSLPPGLYFLRINGDVVRKFVKE</sequence>
<feature type="domain" description="Teneurin NHL" evidence="3">
    <location>
        <begin position="260"/>
        <end position="310"/>
    </location>
</feature>
<protein>
    <submittedName>
        <fullName evidence="4">Uncharacterized protein</fullName>
    </submittedName>
</protein>
<evidence type="ECO:0000259" key="3">
    <source>
        <dbReference type="Pfam" id="PF25021"/>
    </source>
</evidence>
<feature type="domain" description="Teneurin NHL" evidence="3">
    <location>
        <begin position="34"/>
        <end position="88"/>
    </location>
</feature>
<feature type="domain" description="Secretion system C-terminal sorting" evidence="2">
    <location>
        <begin position="682"/>
        <end position="742"/>
    </location>
</feature>
<feature type="domain" description="Teneurin NHL" evidence="3">
    <location>
        <begin position="148"/>
        <end position="198"/>
    </location>
</feature>
<name>A0A2S7SQ95_9BACT</name>
<dbReference type="Proteomes" id="UP000239872">
    <property type="component" value="Unassembled WGS sequence"/>
</dbReference>
<proteinExistence type="predicted"/>
<evidence type="ECO:0000313" key="5">
    <source>
        <dbReference type="Proteomes" id="UP000239872"/>
    </source>
</evidence>
<dbReference type="InterPro" id="IPR026444">
    <property type="entry name" value="Secre_tail"/>
</dbReference>
<dbReference type="OrthoDB" id="641420at2"/>
<dbReference type="CDD" id="cd14953">
    <property type="entry name" value="NHL_like_1"/>
    <property type="match status" value="1"/>
</dbReference>
<keyword evidence="5" id="KW-1185">Reference proteome</keyword>
<dbReference type="RefSeq" id="WP_105041470.1">
    <property type="nucleotide sequence ID" value="NZ_PPSL01000013.1"/>
</dbReference>
<comment type="caution">
    <text evidence="4">The sequence shown here is derived from an EMBL/GenBank/DDBJ whole genome shotgun (WGS) entry which is preliminary data.</text>
</comment>
<dbReference type="SUPFAM" id="SSF101898">
    <property type="entry name" value="NHL repeat"/>
    <property type="match status" value="1"/>
</dbReference>
<dbReference type="PANTHER" id="PTHR46388">
    <property type="entry name" value="NHL REPEAT-CONTAINING PROTEIN 2"/>
    <property type="match status" value="1"/>
</dbReference>
<dbReference type="Pfam" id="PF25021">
    <property type="entry name" value="TEN_NHL"/>
    <property type="match status" value="3"/>
</dbReference>
<evidence type="ECO:0000256" key="1">
    <source>
        <dbReference type="SAM" id="SignalP"/>
    </source>
</evidence>
<dbReference type="InterPro" id="IPR011042">
    <property type="entry name" value="6-blade_b-propeller_TolB-like"/>
</dbReference>
<evidence type="ECO:0000259" key="2">
    <source>
        <dbReference type="Pfam" id="PF18962"/>
    </source>
</evidence>
<dbReference type="InterPro" id="IPR056822">
    <property type="entry name" value="TEN_NHL"/>
</dbReference>
<dbReference type="Pfam" id="PF18962">
    <property type="entry name" value="Por_Secre_tail"/>
    <property type="match status" value="1"/>
</dbReference>
<feature type="signal peptide" evidence="1">
    <location>
        <begin position="1"/>
        <end position="21"/>
    </location>
</feature>
<evidence type="ECO:0000313" key="4">
    <source>
        <dbReference type="EMBL" id="PQJ08775.1"/>
    </source>
</evidence>
<dbReference type="PANTHER" id="PTHR46388:SF2">
    <property type="entry name" value="NHL REPEAT-CONTAINING PROTEIN 2"/>
    <property type="match status" value="1"/>
</dbReference>
<dbReference type="Gene3D" id="2.40.10.500">
    <property type="match status" value="1"/>
</dbReference>
<reference evidence="4 5" key="1">
    <citation type="submission" date="2018-01" db="EMBL/GenBank/DDBJ databases">
        <title>A novel member of the phylum Bacteroidetes isolated from glacier ice.</title>
        <authorList>
            <person name="Liu Q."/>
            <person name="Xin Y.-H."/>
        </authorList>
    </citation>
    <scope>NUCLEOTIDE SEQUENCE [LARGE SCALE GENOMIC DNA]</scope>
    <source>
        <strain evidence="4 5">RB1R16</strain>
    </source>
</reference>
<dbReference type="AlphaFoldDB" id="A0A2S7SQ95"/>
<accession>A0A2S7SQ95</accession>